<reference evidence="15" key="1">
    <citation type="journal article" date="2019" name="IScience">
        <title>Narwhal Genome Reveals Long-Term Low Genetic Diversity despite Current Large Abundance Size.</title>
        <authorList>
            <person name="Westbury M.V."/>
            <person name="Petersen B."/>
            <person name="Garde E."/>
            <person name="Heide-Jorgensen M.P."/>
            <person name="Lorenzen E.D."/>
        </authorList>
    </citation>
    <scope>NUCLEOTIDE SEQUENCE [LARGE SCALE GENOMIC DNA]</scope>
</reference>
<gene>
    <name evidence="14" type="ORF">EI555_010348</name>
</gene>
<evidence type="ECO:0008006" key="16">
    <source>
        <dbReference type="Google" id="ProtNLM"/>
    </source>
</evidence>
<feature type="domain" description="Fibronectin type-III" evidence="13">
    <location>
        <begin position="418"/>
        <end position="516"/>
    </location>
</feature>
<evidence type="ECO:0000256" key="1">
    <source>
        <dbReference type="ARBA" id="ARBA00004236"/>
    </source>
</evidence>
<feature type="domain" description="Ig-like" evidence="12">
    <location>
        <begin position="320"/>
        <end position="408"/>
    </location>
</feature>
<keyword evidence="5" id="KW-0130">Cell adhesion</keyword>
<comment type="subcellular location">
    <subcellularLocation>
        <location evidence="1">Cell membrane</location>
    </subcellularLocation>
</comment>
<keyword evidence="6 11" id="KW-0472">Membrane</keyword>
<dbReference type="Pfam" id="PF13927">
    <property type="entry name" value="Ig_3"/>
    <property type="match status" value="1"/>
</dbReference>
<dbReference type="SMART" id="SM00060">
    <property type="entry name" value="FN3"/>
    <property type="match status" value="4"/>
</dbReference>
<keyword evidence="11" id="KW-1133">Transmembrane helix</keyword>
<keyword evidence="9" id="KW-0393">Immunoglobulin domain</keyword>
<evidence type="ECO:0000256" key="7">
    <source>
        <dbReference type="ARBA" id="ARBA00023157"/>
    </source>
</evidence>
<protein>
    <recommendedName>
        <fullName evidence="16">Contactin-6</fullName>
    </recommendedName>
</protein>
<evidence type="ECO:0000256" key="6">
    <source>
        <dbReference type="ARBA" id="ARBA00023136"/>
    </source>
</evidence>
<feature type="domain" description="Fibronectin type-III" evidence="13">
    <location>
        <begin position="757"/>
        <end position="851"/>
    </location>
</feature>
<dbReference type="Pfam" id="PF07679">
    <property type="entry name" value="I-set"/>
    <property type="match status" value="2"/>
</dbReference>
<dbReference type="InterPro" id="IPR003598">
    <property type="entry name" value="Ig_sub2"/>
</dbReference>
<feature type="non-terminal residue" evidence="14">
    <location>
        <position position="1"/>
    </location>
</feature>
<dbReference type="InterPro" id="IPR007110">
    <property type="entry name" value="Ig-like_dom"/>
</dbReference>
<feature type="domain" description="Ig-like" evidence="12">
    <location>
        <begin position="159"/>
        <end position="249"/>
    </location>
</feature>
<keyword evidence="3" id="KW-0732">Signal</keyword>
<dbReference type="FunFam" id="2.60.40.10:FF:000054">
    <property type="entry name" value="Contactin 1"/>
    <property type="match status" value="1"/>
</dbReference>
<name>A0A4U1FR80_MONMO</name>
<feature type="domain" description="Ig-like" evidence="12">
    <location>
        <begin position="61"/>
        <end position="154"/>
    </location>
</feature>
<dbReference type="FunFam" id="2.60.40.10:FF:000047">
    <property type="entry name" value="Contactin 1"/>
    <property type="match status" value="1"/>
</dbReference>
<dbReference type="Proteomes" id="UP000308365">
    <property type="component" value="Unassembled WGS sequence"/>
</dbReference>
<dbReference type="InterPro" id="IPR013783">
    <property type="entry name" value="Ig-like_fold"/>
</dbReference>
<feature type="domain" description="Fibronectin type-III" evidence="13">
    <location>
        <begin position="660"/>
        <end position="756"/>
    </location>
</feature>
<organism evidence="14 15">
    <name type="scientific">Monodon monoceros</name>
    <name type="common">Narwhal</name>
    <name type="synonym">Ceratodon monodon</name>
    <dbReference type="NCBI Taxonomy" id="40151"/>
    <lineage>
        <taxon>Eukaryota</taxon>
        <taxon>Metazoa</taxon>
        <taxon>Chordata</taxon>
        <taxon>Craniata</taxon>
        <taxon>Vertebrata</taxon>
        <taxon>Euteleostomi</taxon>
        <taxon>Mammalia</taxon>
        <taxon>Eutheria</taxon>
        <taxon>Laurasiatheria</taxon>
        <taxon>Artiodactyla</taxon>
        <taxon>Whippomorpha</taxon>
        <taxon>Cetacea</taxon>
        <taxon>Odontoceti</taxon>
        <taxon>Monodontidae</taxon>
        <taxon>Monodon</taxon>
    </lineage>
</organism>
<dbReference type="PANTHER" id="PTHR44170:SF38">
    <property type="entry name" value="CONTACTIN 6"/>
    <property type="match status" value="1"/>
</dbReference>
<dbReference type="InterPro" id="IPR003961">
    <property type="entry name" value="FN3_dom"/>
</dbReference>
<dbReference type="GO" id="GO:0007411">
    <property type="term" value="P:axon guidance"/>
    <property type="evidence" value="ECO:0007669"/>
    <property type="project" value="TreeGrafter"/>
</dbReference>
<dbReference type="InterPro" id="IPR036179">
    <property type="entry name" value="Ig-like_dom_sf"/>
</dbReference>
<accession>A0A4U1FR80</accession>
<evidence type="ECO:0000256" key="5">
    <source>
        <dbReference type="ARBA" id="ARBA00022889"/>
    </source>
</evidence>
<proteinExistence type="predicted"/>
<dbReference type="FunFam" id="2.60.40.10:FF:000004">
    <property type="entry name" value="DCC isoform 1"/>
    <property type="match status" value="1"/>
</dbReference>
<dbReference type="SMART" id="SM00408">
    <property type="entry name" value="IGc2"/>
    <property type="match status" value="2"/>
</dbReference>
<dbReference type="FunFam" id="2.60.40.10:FF:000035">
    <property type="entry name" value="Contactin 1"/>
    <property type="match status" value="1"/>
</dbReference>
<evidence type="ECO:0000256" key="3">
    <source>
        <dbReference type="ARBA" id="ARBA00022729"/>
    </source>
</evidence>
<dbReference type="Pfam" id="PF00041">
    <property type="entry name" value="fn3"/>
    <property type="match status" value="2"/>
</dbReference>
<dbReference type="Gene3D" id="2.60.40.10">
    <property type="entry name" value="Immunoglobulins"/>
    <property type="match status" value="7"/>
</dbReference>
<keyword evidence="2" id="KW-1003">Cell membrane</keyword>
<dbReference type="GO" id="GO:0005886">
    <property type="term" value="C:plasma membrane"/>
    <property type="evidence" value="ECO:0007669"/>
    <property type="project" value="UniProtKB-SubCell"/>
</dbReference>
<evidence type="ECO:0000259" key="12">
    <source>
        <dbReference type="PROSITE" id="PS50835"/>
    </source>
</evidence>
<comment type="caution">
    <text evidence="14">The sequence shown here is derived from an EMBL/GenBank/DDBJ whole genome shotgun (WGS) entry which is preliminary data.</text>
</comment>
<feature type="domain" description="Fibronectin type-III" evidence="13">
    <location>
        <begin position="521"/>
        <end position="618"/>
    </location>
</feature>
<dbReference type="FunFam" id="2.60.40.10:FF:000052">
    <property type="entry name" value="Contactin 1"/>
    <property type="match status" value="1"/>
</dbReference>
<evidence type="ECO:0000256" key="9">
    <source>
        <dbReference type="ARBA" id="ARBA00023319"/>
    </source>
</evidence>
<keyword evidence="7" id="KW-1015">Disulfide bond</keyword>
<dbReference type="AlphaFoldDB" id="A0A4U1FR80"/>
<evidence type="ECO:0000259" key="13">
    <source>
        <dbReference type="PROSITE" id="PS50853"/>
    </source>
</evidence>
<dbReference type="InterPro" id="IPR003599">
    <property type="entry name" value="Ig_sub"/>
</dbReference>
<dbReference type="GO" id="GO:0098632">
    <property type="term" value="F:cell-cell adhesion mediator activity"/>
    <property type="evidence" value="ECO:0007669"/>
    <property type="project" value="TreeGrafter"/>
</dbReference>
<feature type="region of interest" description="Disordered" evidence="10">
    <location>
        <begin position="741"/>
        <end position="763"/>
    </location>
</feature>
<dbReference type="InterPro" id="IPR036116">
    <property type="entry name" value="FN3_sf"/>
</dbReference>
<dbReference type="FunFam" id="2.60.40.10:FF:000028">
    <property type="entry name" value="Neuronal cell adhesion molecule"/>
    <property type="match status" value="1"/>
</dbReference>
<evidence type="ECO:0000313" key="15">
    <source>
        <dbReference type="Proteomes" id="UP000308365"/>
    </source>
</evidence>
<dbReference type="SUPFAM" id="SSF49265">
    <property type="entry name" value="Fibronectin type III"/>
    <property type="match status" value="2"/>
</dbReference>
<evidence type="ECO:0000313" key="14">
    <source>
        <dbReference type="EMBL" id="TKC52799.1"/>
    </source>
</evidence>
<evidence type="ECO:0000256" key="11">
    <source>
        <dbReference type="SAM" id="Phobius"/>
    </source>
</evidence>
<dbReference type="CDD" id="cd00063">
    <property type="entry name" value="FN3"/>
    <property type="match status" value="4"/>
</dbReference>
<evidence type="ECO:0000256" key="8">
    <source>
        <dbReference type="ARBA" id="ARBA00023180"/>
    </source>
</evidence>
<dbReference type="SMART" id="SM00409">
    <property type="entry name" value="IG"/>
    <property type="match status" value="4"/>
</dbReference>
<keyword evidence="4" id="KW-0677">Repeat</keyword>
<dbReference type="InterPro" id="IPR013098">
    <property type="entry name" value="Ig_I-set"/>
</dbReference>
<dbReference type="SUPFAM" id="SSF48726">
    <property type="entry name" value="Immunoglobulin"/>
    <property type="match status" value="3"/>
</dbReference>
<dbReference type="PANTHER" id="PTHR44170">
    <property type="entry name" value="PROTEIN SIDEKICK"/>
    <property type="match status" value="1"/>
</dbReference>
<dbReference type="EMBL" id="RWIC01000021">
    <property type="protein sequence ID" value="TKC52799.1"/>
    <property type="molecule type" value="Genomic_DNA"/>
</dbReference>
<evidence type="ECO:0000256" key="4">
    <source>
        <dbReference type="ARBA" id="ARBA00022737"/>
    </source>
</evidence>
<evidence type="ECO:0000256" key="2">
    <source>
        <dbReference type="ARBA" id="ARBA00022475"/>
    </source>
</evidence>
<keyword evidence="11" id="KW-0812">Transmembrane</keyword>
<evidence type="ECO:0000256" key="10">
    <source>
        <dbReference type="SAM" id="MobiDB-lite"/>
    </source>
</evidence>
<sequence length="883" mass="98835">CSRNYKKEKEQLTQKYSSQSKISKLLSTILTDFYTSVRTEKWKQNGTDIDFTMSYHYRSDTKVSKAAIKTKRSMETGENIEDFETKTRSTVSVREGQGLSYAWTFNDNPLYVQEDNRRFVSQETGNLYIAKVEPSDVGNYTCYITNKEAQRSVQGPPTPLVQRTDEWEQKIQNTYLSIYDSLFWECKASGKPNPWYTWLKNGERLNPQERIQIENGTLIITMLNVSDSGIYQCAAENKYQIIYANAELRVLAPDFSKNPIKKNSVVQVGGDIVIECKPNAFPRAAISWKRGMEILRQSKRPKCKACWEEKETEKDLDGERTVITVPPSKMDVTVGESIVLPCQVSHDPSTEVVFLWSFNGDVIDLKKGVAHFERIGGESVGDLMIRNIQLNHSGKYLCTVKTTLESLSAEADIIVRGPPEDVRVEHISSTTSQLSWRPGSDNNSPIQIFSIQARTPFSVGWQAVSTVPEILNGKTYNATVVGLSPWVEYEFRVVAGNSIGIGEPSKPSEVLRTKASVPVMAPTNINGGGGSRSELVITWESIPEELQNGEEFGYIIMLRPVGSTTWTKERVPFVDSSRFVYRNESITPLSPFEVKVGVYNKKGEGALSTTSIVYSGEDGKLWSAVECSSLRLYVYFAFVFMNNSAEDGCVFLWMVEPQVAPRGTSVQSFSASEMEVSWNAIAWNRNTGRVLGYEVLYWTDDSKKSVIGKIRVSGNVTTKNITGLKANTVYFASVRAYNTAGTGPSSPPANGTTKKSPPSQPPANIAWKLTNSKLCLNWEHVKTMENESEVLGYKILYRQNRQSKTHILETNNTSAELLVPFEEDYLIEIRTVSDGGDGSSSEEIRIPKMSSLSSRGVSVIEPSIHFLSIVITIFYCFAIQPLI</sequence>
<dbReference type="GO" id="GO:0007420">
    <property type="term" value="P:brain development"/>
    <property type="evidence" value="ECO:0007669"/>
    <property type="project" value="TreeGrafter"/>
</dbReference>
<dbReference type="PROSITE" id="PS50835">
    <property type="entry name" value="IG_LIKE"/>
    <property type="match status" value="3"/>
</dbReference>
<feature type="transmembrane region" description="Helical" evidence="11">
    <location>
        <begin position="864"/>
        <end position="882"/>
    </location>
</feature>
<dbReference type="GO" id="GO:0030424">
    <property type="term" value="C:axon"/>
    <property type="evidence" value="ECO:0007669"/>
    <property type="project" value="TreeGrafter"/>
</dbReference>
<keyword evidence="8" id="KW-0325">Glycoprotein</keyword>
<feature type="compositionally biased region" description="Polar residues" evidence="10">
    <location>
        <begin position="741"/>
        <end position="757"/>
    </location>
</feature>
<dbReference type="PROSITE" id="PS50853">
    <property type="entry name" value="FN3"/>
    <property type="match status" value="4"/>
</dbReference>